<dbReference type="Gene3D" id="3.30.300.20">
    <property type="match status" value="1"/>
</dbReference>
<dbReference type="Proteomes" id="UP000528734">
    <property type="component" value="Unassembled WGS sequence"/>
</dbReference>
<dbReference type="InterPro" id="IPR003718">
    <property type="entry name" value="OsmC/Ohr_fam"/>
</dbReference>
<accession>A0A7Y4M116</accession>
<dbReference type="Pfam" id="PF02566">
    <property type="entry name" value="OsmC"/>
    <property type="match status" value="1"/>
</dbReference>
<reference evidence="1 2" key="1">
    <citation type="submission" date="2020-03" db="EMBL/GenBank/DDBJ databases">
        <title>Bradyrhizobium diversity isolated from nodules of Muelleranthus trifoliolatus.</title>
        <authorList>
            <person name="Klepa M."/>
            <person name="Helene L."/>
            <person name="Hungria M."/>
        </authorList>
    </citation>
    <scope>NUCLEOTIDE SEQUENCE [LARGE SCALE GENOMIC DNA]</scope>
    <source>
        <strain evidence="1 2">WSM 1744</strain>
    </source>
</reference>
<dbReference type="InterPro" id="IPR015946">
    <property type="entry name" value="KH_dom-like_a/b"/>
</dbReference>
<dbReference type="InterPro" id="IPR052707">
    <property type="entry name" value="OsmC_Ohr_Peroxiredoxin"/>
</dbReference>
<organism evidence="1 2">
    <name type="scientific">Bradyrhizobium archetypum</name>
    <dbReference type="NCBI Taxonomy" id="2721160"/>
    <lineage>
        <taxon>Bacteria</taxon>
        <taxon>Pseudomonadati</taxon>
        <taxon>Pseudomonadota</taxon>
        <taxon>Alphaproteobacteria</taxon>
        <taxon>Hyphomicrobiales</taxon>
        <taxon>Nitrobacteraceae</taxon>
        <taxon>Bradyrhizobium</taxon>
    </lineage>
</organism>
<sequence>MKAKKAYKSFRYKANTAWSSARRGTLSASGKPNIAVGSPPEFKGEPDIWAPEELLVGSLNTCMMLTFLTLAQAKGLTPVRYESEAEGLLENVGRKYRITEVMVRPRVSLKDGGELERAREIMESVEAQCFISNSIKSKVTLTAELVVAPR</sequence>
<protein>
    <submittedName>
        <fullName evidence="1">OsmC family protein</fullName>
    </submittedName>
</protein>
<gene>
    <name evidence="1" type="ORF">HCN50_03920</name>
</gene>
<dbReference type="AlphaFoldDB" id="A0A7Y4M116"/>
<proteinExistence type="predicted"/>
<dbReference type="RefSeq" id="WP_171708270.1">
    <property type="nucleotide sequence ID" value="NZ_JAAVLW010000001.1"/>
</dbReference>
<evidence type="ECO:0000313" key="2">
    <source>
        <dbReference type="Proteomes" id="UP000528734"/>
    </source>
</evidence>
<dbReference type="EMBL" id="JAAVLW010000001">
    <property type="protein sequence ID" value="NOJ45405.1"/>
    <property type="molecule type" value="Genomic_DNA"/>
</dbReference>
<comment type="caution">
    <text evidence="1">The sequence shown here is derived from an EMBL/GenBank/DDBJ whole genome shotgun (WGS) entry which is preliminary data.</text>
</comment>
<name>A0A7Y4M116_9BRAD</name>
<dbReference type="InterPro" id="IPR036102">
    <property type="entry name" value="OsmC/Ohrsf"/>
</dbReference>
<dbReference type="PANTHER" id="PTHR42830:SF2">
    <property type="entry name" value="OSMC_OHR FAMILY PROTEIN"/>
    <property type="match status" value="1"/>
</dbReference>
<dbReference type="SUPFAM" id="SSF82784">
    <property type="entry name" value="OsmC-like"/>
    <property type="match status" value="1"/>
</dbReference>
<dbReference type="PANTHER" id="PTHR42830">
    <property type="entry name" value="OSMOTICALLY INDUCIBLE FAMILY PROTEIN"/>
    <property type="match status" value="1"/>
</dbReference>
<keyword evidence="2" id="KW-1185">Reference proteome</keyword>
<evidence type="ECO:0000313" key="1">
    <source>
        <dbReference type="EMBL" id="NOJ45405.1"/>
    </source>
</evidence>